<comment type="caution">
    <text evidence="2">The sequence shown here is derived from an EMBL/GenBank/DDBJ whole genome shotgun (WGS) entry which is preliminary data.</text>
</comment>
<dbReference type="RefSeq" id="XP_014178520.1">
    <property type="nucleotide sequence ID" value="XM_014323045.1"/>
</dbReference>
<accession>J4U871</accession>
<dbReference type="Proteomes" id="UP000002748">
    <property type="component" value="Unassembled WGS sequence"/>
</dbReference>
<evidence type="ECO:0000256" key="1">
    <source>
        <dbReference type="SAM" id="MobiDB-lite"/>
    </source>
</evidence>
<dbReference type="EMBL" id="ALBS01000283">
    <property type="protein sequence ID" value="EJT46630.1"/>
    <property type="molecule type" value="Genomic_DNA"/>
</dbReference>
<evidence type="ECO:0000313" key="2">
    <source>
        <dbReference type="EMBL" id="EJT46630.1"/>
    </source>
</evidence>
<dbReference type="AlphaFoldDB" id="J4U871"/>
<name>J4U871_TRIAS</name>
<dbReference type="KEGG" id="tasa:A1Q1_04807"/>
<reference evidence="2 3" key="1">
    <citation type="journal article" date="2012" name="Eukaryot. Cell">
        <title>Draft genome sequence of CBS 2479, the standard type strain of Trichosporon asahii.</title>
        <authorList>
            <person name="Yang R.Y."/>
            <person name="Li H.T."/>
            <person name="Zhu H."/>
            <person name="Zhou G.P."/>
            <person name="Wang M."/>
            <person name="Wang L."/>
        </authorList>
    </citation>
    <scope>NUCLEOTIDE SEQUENCE [LARGE SCALE GENOMIC DNA]</scope>
    <source>
        <strain evidence="3">ATCC 90039 / CBS 2479 / JCM 2466 / KCTC 7840 / NCYC 2677 / UAMH 7654</strain>
    </source>
</reference>
<dbReference type="GeneID" id="25988319"/>
<proteinExistence type="predicted"/>
<feature type="region of interest" description="Disordered" evidence="1">
    <location>
        <begin position="307"/>
        <end position="383"/>
    </location>
</feature>
<feature type="compositionally biased region" description="Basic residues" evidence="1">
    <location>
        <begin position="121"/>
        <end position="131"/>
    </location>
</feature>
<feature type="compositionally biased region" description="Polar residues" evidence="1">
    <location>
        <begin position="343"/>
        <end position="360"/>
    </location>
</feature>
<gene>
    <name evidence="2" type="ORF">A1Q1_04807</name>
</gene>
<organism evidence="2 3">
    <name type="scientific">Trichosporon asahii var. asahii (strain ATCC 90039 / CBS 2479 / JCM 2466 / KCTC 7840 / NBRC 103889/ NCYC 2677 / UAMH 7654)</name>
    <name type="common">Yeast</name>
    <dbReference type="NCBI Taxonomy" id="1186058"/>
    <lineage>
        <taxon>Eukaryota</taxon>
        <taxon>Fungi</taxon>
        <taxon>Dikarya</taxon>
        <taxon>Basidiomycota</taxon>
        <taxon>Agaricomycotina</taxon>
        <taxon>Tremellomycetes</taxon>
        <taxon>Trichosporonales</taxon>
        <taxon>Trichosporonaceae</taxon>
        <taxon>Trichosporon</taxon>
    </lineage>
</organism>
<feature type="region of interest" description="Disordered" evidence="1">
    <location>
        <begin position="1"/>
        <end position="206"/>
    </location>
</feature>
<dbReference type="VEuPathDB" id="FungiDB:A1Q1_04807"/>
<sequence>MTLAASSPRVPLGPLKTPPPRRVATSPASRHSRTPSEPSPLRNISFSAADTSPEDAPLPQAKVGLQGRSNFGRPSKNTVDPSEIATLLGLKPTTVRSVSASSHDSDRTVRPHSSRNSPHGSPHKGSPRGRTSHTPNVSPRADQPSFADKENAENIPPPGYAHKRKLSESVLSPLQRKQATRRNVSSPDLHSSTSVPVLPQQPSISTPGATFGAYPTYPLPPMPAWLQDPSMLDVLAQLADEAQDPPSPSTSLASSTWAAILNPCKSPKAPGPMTVAPKDVFSSPISTCSSLFEEKISKYYSPRKAGVPMDISPRSSRSPRSLKLSIGPSTPTIPEIDEEEESNSVAPTPSILQQTSNMSPTKHARREATALASPAPGKSWASGFSSPTHATAHWIIATSQMNQQAEPALSASMAALTLSDVSVDPDFVEGDVTLVCLGDNGYIGFKADSKMIQIYL</sequence>
<feature type="compositionally biased region" description="Low complexity" evidence="1">
    <location>
        <begin position="312"/>
        <end position="321"/>
    </location>
</feature>
<evidence type="ECO:0000313" key="3">
    <source>
        <dbReference type="Proteomes" id="UP000002748"/>
    </source>
</evidence>
<feature type="compositionally biased region" description="Polar residues" evidence="1">
    <location>
        <begin position="169"/>
        <end position="206"/>
    </location>
</feature>
<protein>
    <submittedName>
        <fullName evidence="2">Uncharacterized protein</fullName>
    </submittedName>
</protein>
<dbReference type="HOGENOM" id="CLU_600181_0_0_1"/>